<dbReference type="InterPro" id="IPR007210">
    <property type="entry name" value="ABC_Gly_betaine_transp_sub-bd"/>
</dbReference>
<organism evidence="3 4">
    <name type="scientific">Nocardia cyriacigeorgica</name>
    <dbReference type="NCBI Taxonomy" id="135487"/>
    <lineage>
        <taxon>Bacteria</taxon>
        <taxon>Bacillati</taxon>
        <taxon>Actinomycetota</taxon>
        <taxon>Actinomycetes</taxon>
        <taxon>Mycobacteriales</taxon>
        <taxon>Nocardiaceae</taxon>
        <taxon>Nocardia</taxon>
    </lineage>
</organism>
<dbReference type="CDD" id="cd13611">
    <property type="entry name" value="PBP2_YehZ"/>
    <property type="match status" value="1"/>
</dbReference>
<evidence type="ECO:0000259" key="2">
    <source>
        <dbReference type="Pfam" id="PF04069"/>
    </source>
</evidence>
<dbReference type="EMBL" id="LR215973">
    <property type="protein sequence ID" value="VFA99485.1"/>
    <property type="molecule type" value="Genomic_DNA"/>
</dbReference>
<dbReference type="Gene3D" id="3.40.190.120">
    <property type="entry name" value="Osmoprotection protein (prox), domain 2"/>
    <property type="match status" value="1"/>
</dbReference>
<dbReference type="RefSeq" id="WP_415175852.1">
    <property type="nucleotide sequence ID" value="NZ_LR215973.1"/>
</dbReference>
<dbReference type="Pfam" id="PF04069">
    <property type="entry name" value="OpuAC"/>
    <property type="match status" value="1"/>
</dbReference>
<gene>
    <name evidence="3" type="primary">opuCC_2</name>
    <name evidence="3" type="ORF">NCTC10797_03268</name>
</gene>
<proteinExistence type="predicted"/>
<reference evidence="3 4" key="1">
    <citation type="submission" date="2019-02" db="EMBL/GenBank/DDBJ databases">
        <authorList>
            <consortium name="Pathogen Informatics"/>
        </authorList>
    </citation>
    <scope>NUCLEOTIDE SEQUENCE [LARGE SCALE GENOMIC DNA]</scope>
    <source>
        <strain evidence="3 4">3012STDY6756504</strain>
    </source>
</reference>
<dbReference type="Gene3D" id="3.40.190.10">
    <property type="entry name" value="Periplasmic binding protein-like II"/>
    <property type="match status" value="1"/>
</dbReference>
<evidence type="ECO:0000313" key="3">
    <source>
        <dbReference type="EMBL" id="VFA99485.1"/>
    </source>
</evidence>
<protein>
    <submittedName>
        <fullName evidence="3">Osmoprotectant-binding protein</fullName>
    </submittedName>
</protein>
<accession>A0A4U8W2Q5</accession>
<feature type="region of interest" description="Disordered" evidence="1">
    <location>
        <begin position="1"/>
        <end position="23"/>
    </location>
</feature>
<dbReference type="AlphaFoldDB" id="A0A4U8W2Q5"/>
<name>A0A4U8W2Q5_9NOCA</name>
<dbReference type="Proteomes" id="UP000290439">
    <property type="component" value="Chromosome"/>
</dbReference>
<evidence type="ECO:0000256" key="1">
    <source>
        <dbReference type="SAM" id="MobiDB-lite"/>
    </source>
</evidence>
<sequence length="349" mass="37501">MKAGCAAAGRGDRDQRRPSPRLRTRGLRGRVGLLVLAGFLLLTGCGLEAGSAVPLRVGPGSIQPVPELTGVPITVGSKDFTEQNILGYIIEFAMVAAGAEVRDLTNIQGSNSVRDAQLHGQIDIAYDYTGTGWMNYLGNETPIPDERGQFEAVRDADLAAHDMVWAAVAPMNNTYALVTNAATAAETGVRTLSDYARLIATDPARAATCVGTEFNVRRDGFPGMARKYGIDEGAVQKRLVQDALVYTSVADGRQCSFGSVAATDGRIPSLGLVLLDDDQRFFPKYNAALVMRRDFAEAHPQVITVMEPISALLTNETITELNRQVDVDGREPSEVARDWLVAEGFVTEG</sequence>
<dbReference type="SUPFAM" id="SSF53850">
    <property type="entry name" value="Periplasmic binding protein-like II"/>
    <property type="match status" value="1"/>
</dbReference>
<dbReference type="GO" id="GO:0022857">
    <property type="term" value="F:transmembrane transporter activity"/>
    <property type="evidence" value="ECO:0007669"/>
    <property type="project" value="InterPro"/>
</dbReference>
<dbReference type="GO" id="GO:0043190">
    <property type="term" value="C:ATP-binding cassette (ABC) transporter complex"/>
    <property type="evidence" value="ECO:0007669"/>
    <property type="project" value="InterPro"/>
</dbReference>
<evidence type="ECO:0000313" key="4">
    <source>
        <dbReference type="Proteomes" id="UP000290439"/>
    </source>
</evidence>
<feature type="domain" description="ABC-type glycine betaine transport system substrate-binding" evidence="2">
    <location>
        <begin position="72"/>
        <end position="340"/>
    </location>
</feature>